<dbReference type="KEGG" id="mtai:Mtai_v1c28760"/>
<evidence type="ECO:0000256" key="2">
    <source>
        <dbReference type="SAM" id="SignalP"/>
    </source>
</evidence>
<accession>A0A399DUR0</accession>
<dbReference type="RefSeq" id="WP_027888995.1">
    <property type="nucleotide sequence ID" value="NZ_JBHSXZ010000039.1"/>
</dbReference>
<dbReference type="OrthoDB" id="9791045at2"/>
<evidence type="ECO:0000313" key="3">
    <source>
        <dbReference type="EMBL" id="RIH75163.1"/>
    </source>
</evidence>
<dbReference type="Pfam" id="PF13343">
    <property type="entry name" value="SBP_bac_6"/>
    <property type="match status" value="1"/>
</dbReference>
<keyword evidence="1 2" id="KW-0732">Signal</keyword>
<dbReference type="GO" id="GO:0030288">
    <property type="term" value="C:outer membrane-bounded periplasmic space"/>
    <property type="evidence" value="ECO:0007669"/>
    <property type="project" value="TreeGrafter"/>
</dbReference>
<dbReference type="GO" id="GO:0030975">
    <property type="term" value="F:thiamine binding"/>
    <property type="evidence" value="ECO:0007669"/>
    <property type="project" value="TreeGrafter"/>
</dbReference>
<proteinExistence type="predicted"/>
<comment type="caution">
    <text evidence="3">The sequence shown here is derived from an EMBL/GenBank/DDBJ whole genome shotgun (WGS) entry which is preliminary data.</text>
</comment>
<feature type="signal peptide" evidence="2">
    <location>
        <begin position="1"/>
        <end position="23"/>
    </location>
</feature>
<sequence length="342" mass="37356">MRKLVISAIVVAGVFALAQGLQALIDGAKKEGQIVTYGSPADWAGYGAIAEIMTKRYGLKHSDTDMSSAEEIAKVKAERNNPVADAFDIGYQFCTIAIREDILMAYKPSRWNEIPLWAKDPLGRCTATYYGTIVLVTNTKVVKNPPKSFKDLLKPEYKGLVAVADPRRAALGQYAVIAAAFANGGSDRNIDPGIKFFAQLAKSGNLKPVAPSKDLLAKGEIGITLDWDFRALNWRKDIPELAISVPTDGSTYGPYATVLNKFSRRPNAAKLWLETVLSDEGQIAFARSGARPIRNVKLPEDVEKGLLPQAQYKVAKPITNWLNMEAVAKDMGEKWALEVVGN</sequence>
<evidence type="ECO:0000313" key="4">
    <source>
        <dbReference type="Proteomes" id="UP000266089"/>
    </source>
</evidence>
<dbReference type="AlphaFoldDB" id="A0A399DUR0"/>
<dbReference type="GO" id="GO:0015888">
    <property type="term" value="P:thiamine transport"/>
    <property type="evidence" value="ECO:0007669"/>
    <property type="project" value="TreeGrafter"/>
</dbReference>
<evidence type="ECO:0000256" key="1">
    <source>
        <dbReference type="ARBA" id="ARBA00022729"/>
    </source>
</evidence>
<protein>
    <submittedName>
        <fullName evidence="3">Putative 2-aminoethylphosphonate-binding periplasmic protein</fullName>
    </submittedName>
</protein>
<dbReference type="SUPFAM" id="SSF53850">
    <property type="entry name" value="Periplasmic binding protein-like II"/>
    <property type="match status" value="1"/>
</dbReference>
<dbReference type="EMBL" id="QWKX01000077">
    <property type="protein sequence ID" value="RIH75163.1"/>
    <property type="molecule type" value="Genomic_DNA"/>
</dbReference>
<gene>
    <name evidence="3" type="primary">phnS</name>
    <name evidence="3" type="ORF">Mcate_02369</name>
</gene>
<dbReference type="Proteomes" id="UP000266089">
    <property type="component" value="Unassembled WGS sequence"/>
</dbReference>
<dbReference type="GO" id="GO:0030976">
    <property type="term" value="F:thiamine pyrophosphate binding"/>
    <property type="evidence" value="ECO:0007669"/>
    <property type="project" value="TreeGrafter"/>
</dbReference>
<dbReference type="PANTHER" id="PTHR30006">
    <property type="entry name" value="THIAMINE-BINDING PERIPLASMIC PROTEIN-RELATED"/>
    <property type="match status" value="1"/>
</dbReference>
<dbReference type="PANTHER" id="PTHR30006:SF2">
    <property type="entry name" value="ABC TRANSPORTER SUBSTRATE-BINDING PROTEIN"/>
    <property type="match status" value="1"/>
</dbReference>
<reference evidence="3 4" key="1">
    <citation type="submission" date="2018-08" db="EMBL/GenBank/DDBJ databases">
        <title>Meiothermus cateniformans JCM 15151 genome sequencing project.</title>
        <authorList>
            <person name="Da Costa M.S."/>
            <person name="Albuquerque L."/>
            <person name="Raposo P."/>
            <person name="Froufe H.J.C."/>
            <person name="Barroso C.S."/>
            <person name="Egas C."/>
        </authorList>
    </citation>
    <scope>NUCLEOTIDE SEQUENCE [LARGE SCALE GENOMIC DNA]</scope>
    <source>
        <strain evidence="3 4">JCM 15151</strain>
    </source>
</reference>
<feature type="chain" id="PRO_5017244774" evidence="2">
    <location>
        <begin position="24"/>
        <end position="342"/>
    </location>
</feature>
<dbReference type="Gene3D" id="3.40.190.10">
    <property type="entry name" value="Periplasmic binding protein-like II"/>
    <property type="match status" value="2"/>
</dbReference>
<name>A0A399DUR0_9DEIN</name>
<organism evidence="3 4">
    <name type="scientific">Meiothermus taiwanensis</name>
    <dbReference type="NCBI Taxonomy" id="172827"/>
    <lineage>
        <taxon>Bacteria</taxon>
        <taxon>Thermotogati</taxon>
        <taxon>Deinococcota</taxon>
        <taxon>Deinococci</taxon>
        <taxon>Thermales</taxon>
        <taxon>Thermaceae</taxon>
        <taxon>Meiothermus</taxon>
    </lineage>
</organism>